<keyword evidence="1" id="KW-1133">Transmembrane helix</keyword>
<feature type="transmembrane region" description="Helical" evidence="1">
    <location>
        <begin position="71"/>
        <end position="90"/>
    </location>
</feature>
<sequence length="220" mass="25919">MELDSLKALWQEQDQQVAEQDNRQEILAMLRKRSQNPIAKIKRNLRWELVAVIIVYSLAIWHYSVSWRGQYWEMAVLLFLVGASFVFYYYHKNKLLKQMQCVACEVRSNLQQQLKTLEKYIRFYYISGTLLMPVGYYVAGLIIFFKRPQFAGRGGNPLATRAQPMLTHITEHSYFTEFLVIGLVLTVGAYFLNGWYLNKMYGQHINRLKDLLRQMDDAAE</sequence>
<keyword evidence="1" id="KW-0812">Transmembrane</keyword>
<dbReference type="Proteomes" id="UP001220610">
    <property type="component" value="Chromosome"/>
</dbReference>
<evidence type="ECO:0000313" key="2">
    <source>
        <dbReference type="EMBL" id="WEK36827.1"/>
    </source>
</evidence>
<organism evidence="2 3">
    <name type="scientific">Candidatus Pseudobacter hemicellulosilyticus</name>
    <dbReference type="NCBI Taxonomy" id="3121375"/>
    <lineage>
        <taxon>Bacteria</taxon>
        <taxon>Pseudomonadati</taxon>
        <taxon>Bacteroidota</taxon>
        <taxon>Chitinophagia</taxon>
        <taxon>Chitinophagales</taxon>
        <taxon>Chitinophagaceae</taxon>
        <taxon>Pseudobacter</taxon>
    </lineage>
</organism>
<gene>
    <name evidence="2" type="ORF">P0Y53_04870</name>
</gene>
<reference evidence="2" key="1">
    <citation type="submission" date="2023-03" db="EMBL/GenBank/DDBJ databases">
        <title>Andean soil-derived lignocellulolytic bacterial consortium as a source of novel taxa and putative plastic-active enzymes.</title>
        <authorList>
            <person name="Diaz-Garcia L."/>
            <person name="Chuvochina M."/>
            <person name="Feuerriegel G."/>
            <person name="Bunk B."/>
            <person name="Sproer C."/>
            <person name="Streit W.R."/>
            <person name="Rodriguez L.M."/>
            <person name="Overmann J."/>
            <person name="Jimenez D.J."/>
        </authorList>
    </citation>
    <scope>NUCLEOTIDE SEQUENCE</scope>
    <source>
        <strain evidence="2">MAG 7</strain>
    </source>
</reference>
<dbReference type="AlphaFoldDB" id="A0AAJ5WWF2"/>
<evidence type="ECO:0000256" key="1">
    <source>
        <dbReference type="SAM" id="Phobius"/>
    </source>
</evidence>
<keyword evidence="1" id="KW-0472">Membrane</keyword>
<feature type="transmembrane region" description="Helical" evidence="1">
    <location>
        <begin position="45"/>
        <end position="65"/>
    </location>
</feature>
<accession>A0AAJ5WWF2</accession>
<feature type="transmembrane region" description="Helical" evidence="1">
    <location>
        <begin position="123"/>
        <end position="145"/>
    </location>
</feature>
<proteinExistence type="predicted"/>
<feature type="transmembrane region" description="Helical" evidence="1">
    <location>
        <begin position="174"/>
        <end position="197"/>
    </location>
</feature>
<name>A0AAJ5WWF2_9BACT</name>
<dbReference type="EMBL" id="CP119311">
    <property type="protein sequence ID" value="WEK36827.1"/>
    <property type="molecule type" value="Genomic_DNA"/>
</dbReference>
<evidence type="ECO:0000313" key="3">
    <source>
        <dbReference type="Proteomes" id="UP001220610"/>
    </source>
</evidence>
<protein>
    <submittedName>
        <fullName evidence="2">Uncharacterized protein</fullName>
    </submittedName>
</protein>